<reference evidence="2" key="2">
    <citation type="submission" date="2023-04" db="EMBL/GenBank/DDBJ databases">
        <authorList>
            <person name="Orihara K."/>
        </authorList>
    </citation>
    <scope>NUCLEOTIDE SEQUENCE</scope>
    <source>
        <strain evidence="2">YIT 13057</strain>
    </source>
</reference>
<dbReference type="PANTHER" id="PTHR30595">
    <property type="entry name" value="GLPR-RELATED TRANSCRIPTIONAL REPRESSOR"/>
    <property type="match status" value="1"/>
</dbReference>
<dbReference type="SUPFAM" id="SSF46785">
    <property type="entry name" value="Winged helix' DNA-binding domain"/>
    <property type="match status" value="1"/>
</dbReference>
<accession>A0AAJ1P8F3</accession>
<dbReference type="Pfam" id="PF13412">
    <property type="entry name" value="HTH_24"/>
    <property type="match status" value="1"/>
</dbReference>
<dbReference type="AlphaFoldDB" id="A0AAJ1P8F3"/>
<dbReference type="Gene3D" id="3.30.565.60">
    <property type="match status" value="1"/>
</dbReference>
<reference evidence="2" key="1">
    <citation type="journal article" date="2023" name="Gut Microbes">
        <title>Characterization of Bifidobacterium kashiwanohense that utilizes both milk- and plant-derived oligosaccharides.</title>
        <authorList>
            <person name="Orihara K."/>
            <person name="Yahagi K."/>
            <person name="Saito Y."/>
            <person name="Watanabe Y."/>
            <person name="Sasai T."/>
            <person name="Hara T."/>
            <person name="Tsukuda N."/>
            <person name="Oki K."/>
            <person name="Fujimoto J."/>
            <person name="Matsuki T."/>
        </authorList>
    </citation>
    <scope>NUCLEOTIDE SEQUENCE</scope>
    <source>
        <strain evidence="2">YIT 13057</strain>
    </source>
</reference>
<dbReference type="EMBL" id="JAOPMD010000001">
    <property type="protein sequence ID" value="MDH7898641.1"/>
    <property type="molecule type" value="Genomic_DNA"/>
</dbReference>
<protein>
    <submittedName>
        <fullName evidence="2">DNA binding domain-containing protein</fullName>
    </submittedName>
</protein>
<dbReference type="PANTHER" id="PTHR30595:SF6">
    <property type="entry name" value="SCHLAFEN ALBA-2 DOMAIN-CONTAINING PROTEIN"/>
    <property type="match status" value="1"/>
</dbReference>
<dbReference type="InterPro" id="IPR036388">
    <property type="entry name" value="WH-like_DNA-bd_sf"/>
</dbReference>
<dbReference type="InterPro" id="IPR036390">
    <property type="entry name" value="WH_DNA-bd_sf"/>
</dbReference>
<comment type="caution">
    <text evidence="2">The sequence shown here is derived from an EMBL/GenBank/DDBJ whole genome shotgun (WGS) entry which is preliminary data.</text>
</comment>
<sequence>MEESMSILQEPIQNAIARLRKQHNDDGDYEAKSCQRSLSKDVWESISAFANTHGGTLLLGLDEHNGFTCVQDFHLDRVRDQLIEGMGDGSRDGIRLSNPPKYDVSRETVDGGQILVIRIYENDIDFKPCYITAKGIKSGSFKRIDDKDVLLSSAELYEIQNILHPSSSDLEIIPNASIEDLNSSVVDTIFVRKQGTKALRGAETKEEKLARLNIADRQGRIRMAGLIAAGNYPQQFFPRLFIDVAVHPGIEKSQPGALRFLDRVECEGSASEMINDAVNATSRNLRSYSFIEGIGRKDELEIPSEVLREAIANAVVHREYHPYFQGQPVTVDVYADRIEISNPGGLWGGKTIDNLADGQSRCRNSALMQLVQNTPVIGSNLITAEGQGGGIILMMNEMQNRDLRAPEFRATQDSFTVVLWRSSVNLSNKADEIISEIKNTEPTHKNDTTNMLSNTMKNKVDILTFIPKNKDITARELADITGKSVETIRRNLRKLIQENKVEAIGKTKSRNRMYRRIN</sequence>
<dbReference type="InterPro" id="IPR007421">
    <property type="entry name" value="Schlafen_AlbA_2_dom"/>
</dbReference>
<dbReference type="Pfam" id="PF13749">
    <property type="entry name" value="HATPase_c_4"/>
    <property type="match status" value="1"/>
</dbReference>
<dbReference type="Pfam" id="PF04326">
    <property type="entry name" value="SLFN_AlbA_2"/>
    <property type="match status" value="1"/>
</dbReference>
<evidence type="ECO:0000313" key="2">
    <source>
        <dbReference type="EMBL" id="MDH7898641.1"/>
    </source>
</evidence>
<dbReference type="InterPro" id="IPR038475">
    <property type="entry name" value="RecG_C_sf"/>
</dbReference>
<dbReference type="InterPro" id="IPR038461">
    <property type="entry name" value="Schlafen_AlbA_2_dom_sf"/>
</dbReference>
<dbReference type="Gene3D" id="3.30.950.30">
    <property type="entry name" value="Schlafen, AAA domain"/>
    <property type="match status" value="1"/>
</dbReference>
<feature type="domain" description="Schlafen AlbA-2" evidence="1">
    <location>
        <begin position="28"/>
        <end position="149"/>
    </location>
</feature>
<evidence type="ECO:0000313" key="3">
    <source>
        <dbReference type="Proteomes" id="UP001157379"/>
    </source>
</evidence>
<dbReference type="Proteomes" id="UP001157379">
    <property type="component" value="Unassembled WGS sequence"/>
</dbReference>
<gene>
    <name evidence="2" type="ORF">OB936_00100</name>
</gene>
<proteinExistence type="predicted"/>
<dbReference type="Gene3D" id="1.10.10.10">
    <property type="entry name" value="Winged helix-like DNA-binding domain superfamily/Winged helix DNA-binding domain"/>
    <property type="match status" value="1"/>
</dbReference>
<evidence type="ECO:0000259" key="1">
    <source>
        <dbReference type="Pfam" id="PF04326"/>
    </source>
</evidence>
<dbReference type="RefSeq" id="WP_281108574.1">
    <property type="nucleotide sequence ID" value="NZ_JAOPMD010000001.1"/>
</dbReference>
<name>A0AAJ1P8F3_9BIFI</name>
<organism evidence="2 3">
    <name type="scientific">Bifidobacterium catenulatum subsp. kashiwanohense</name>
    <dbReference type="NCBI Taxonomy" id="630129"/>
    <lineage>
        <taxon>Bacteria</taxon>
        <taxon>Bacillati</taxon>
        <taxon>Actinomycetota</taxon>
        <taxon>Actinomycetes</taxon>
        <taxon>Bifidobacteriales</taxon>
        <taxon>Bifidobacteriaceae</taxon>
        <taxon>Bifidobacterium</taxon>
    </lineage>
</organism>